<sequence length="62" mass="6515">MVRGSIKLLKDAAGSGLSKTLSEILIKDEIPCLVPTDGKTIEADDTIKPEDAVHEADQGGSH</sequence>
<evidence type="ECO:0000256" key="1">
    <source>
        <dbReference type="SAM" id="MobiDB-lite"/>
    </source>
</evidence>
<gene>
    <name evidence="2" type="ORF">Pyn_26030</name>
</gene>
<evidence type="ECO:0000313" key="3">
    <source>
        <dbReference type="Proteomes" id="UP000250321"/>
    </source>
</evidence>
<reference evidence="2 3" key="1">
    <citation type="submission" date="2018-02" db="EMBL/GenBank/DDBJ databases">
        <title>Draft genome of wild Prunus yedoensis var. nudiflora.</title>
        <authorList>
            <person name="Baek S."/>
            <person name="Kim J.-H."/>
            <person name="Choi K."/>
            <person name="Kim G.-B."/>
            <person name="Cho A."/>
            <person name="Jang H."/>
            <person name="Shin C.-H."/>
            <person name="Yu H.-J."/>
            <person name="Mun J.-H."/>
        </authorList>
    </citation>
    <scope>NUCLEOTIDE SEQUENCE [LARGE SCALE GENOMIC DNA]</scope>
    <source>
        <strain evidence="3">cv. Jeju island</strain>
        <tissue evidence="2">Leaf</tissue>
    </source>
</reference>
<feature type="region of interest" description="Disordered" evidence="1">
    <location>
        <begin position="41"/>
        <end position="62"/>
    </location>
</feature>
<dbReference type="STRING" id="2094558.A0A314U967"/>
<name>A0A314U967_PRUYE</name>
<comment type="caution">
    <text evidence="2">The sequence shown here is derived from an EMBL/GenBank/DDBJ whole genome shotgun (WGS) entry which is preliminary data.</text>
</comment>
<dbReference type="EMBL" id="PJQY01003984">
    <property type="protein sequence ID" value="PQM32974.1"/>
    <property type="molecule type" value="Genomic_DNA"/>
</dbReference>
<organism evidence="2 3">
    <name type="scientific">Prunus yedoensis var. nudiflora</name>
    <dbReference type="NCBI Taxonomy" id="2094558"/>
    <lineage>
        <taxon>Eukaryota</taxon>
        <taxon>Viridiplantae</taxon>
        <taxon>Streptophyta</taxon>
        <taxon>Embryophyta</taxon>
        <taxon>Tracheophyta</taxon>
        <taxon>Spermatophyta</taxon>
        <taxon>Magnoliopsida</taxon>
        <taxon>eudicotyledons</taxon>
        <taxon>Gunneridae</taxon>
        <taxon>Pentapetalae</taxon>
        <taxon>rosids</taxon>
        <taxon>fabids</taxon>
        <taxon>Rosales</taxon>
        <taxon>Rosaceae</taxon>
        <taxon>Amygdaloideae</taxon>
        <taxon>Amygdaleae</taxon>
        <taxon>Prunus</taxon>
    </lineage>
</organism>
<dbReference type="Proteomes" id="UP000250321">
    <property type="component" value="Unassembled WGS sequence"/>
</dbReference>
<dbReference type="OrthoDB" id="1884515at2759"/>
<proteinExistence type="predicted"/>
<evidence type="ECO:0000313" key="2">
    <source>
        <dbReference type="EMBL" id="PQM32974.1"/>
    </source>
</evidence>
<accession>A0A314U967</accession>
<dbReference type="AlphaFoldDB" id="A0A314U967"/>
<protein>
    <submittedName>
        <fullName evidence="2">Uncharacterized protein</fullName>
    </submittedName>
</protein>
<keyword evidence="3" id="KW-1185">Reference proteome</keyword>